<dbReference type="Gene3D" id="2.40.50.230">
    <property type="entry name" value="Gp5 N-terminal domain"/>
    <property type="match status" value="1"/>
</dbReference>
<dbReference type="EMBL" id="CWKH01000001">
    <property type="protein sequence ID" value="CRZ14814.1"/>
    <property type="molecule type" value="Genomic_DNA"/>
</dbReference>
<accession>A0A0H5S1D2</accession>
<dbReference type="AlphaFoldDB" id="A0A0H5S1D2"/>
<dbReference type="Pfam" id="PF04717">
    <property type="entry name" value="Phage_base_V"/>
    <property type="match status" value="1"/>
</dbReference>
<gene>
    <name evidence="3" type="ORF">BN2156_01670</name>
</gene>
<dbReference type="Proteomes" id="UP000199147">
    <property type="component" value="Unassembled WGS sequence"/>
</dbReference>
<keyword evidence="4" id="KW-1185">Reference proteome</keyword>
<name>A0A0H5S1D2_9MYCO</name>
<dbReference type="RefSeq" id="WP_090512263.1">
    <property type="nucleotide sequence ID" value="NZ_CWKH01000001.1"/>
</dbReference>
<dbReference type="InterPro" id="IPR037026">
    <property type="entry name" value="Vgr_OB-fold_dom_sf"/>
</dbReference>
<evidence type="ECO:0000313" key="3">
    <source>
        <dbReference type="EMBL" id="CRZ14814.1"/>
    </source>
</evidence>
<dbReference type="SUPFAM" id="SSF69255">
    <property type="entry name" value="gp5 N-terminal domain-like"/>
    <property type="match status" value="1"/>
</dbReference>
<feature type="domain" description="Gp5/Type VI secretion system Vgr protein OB-fold" evidence="2">
    <location>
        <begin position="276"/>
        <end position="319"/>
    </location>
</feature>
<protein>
    <submittedName>
        <fullName evidence="3">Phage-related baseplate assembly protein</fullName>
    </submittedName>
</protein>
<evidence type="ECO:0000259" key="2">
    <source>
        <dbReference type="Pfam" id="PF04717"/>
    </source>
</evidence>
<dbReference type="InterPro" id="IPR006531">
    <property type="entry name" value="Gp5/Vgr_OB"/>
</dbReference>
<evidence type="ECO:0000256" key="1">
    <source>
        <dbReference type="SAM" id="MobiDB-lite"/>
    </source>
</evidence>
<dbReference type="Gene3D" id="3.55.50.10">
    <property type="entry name" value="Baseplate protein-like domains"/>
    <property type="match status" value="1"/>
</dbReference>
<reference evidence="4" key="1">
    <citation type="submission" date="2015-07" db="EMBL/GenBank/DDBJ databases">
        <authorList>
            <person name="Urmite Genomes"/>
        </authorList>
    </citation>
    <scope>NUCLEOTIDE SEQUENCE [LARGE SCALE GENOMIC DNA]</scope>
    <source>
        <strain evidence="4">type strain: ATCC 49404</strain>
    </source>
</reference>
<organism evidence="3 4">
    <name type="scientific">Mycolicibacterium neworleansense</name>
    <dbReference type="NCBI Taxonomy" id="146018"/>
    <lineage>
        <taxon>Bacteria</taxon>
        <taxon>Bacillati</taxon>
        <taxon>Actinomycetota</taxon>
        <taxon>Actinomycetes</taxon>
        <taxon>Mycobacteriales</taxon>
        <taxon>Mycobacteriaceae</taxon>
        <taxon>Mycolicibacterium</taxon>
    </lineage>
</organism>
<dbReference type="SUPFAM" id="SSF69279">
    <property type="entry name" value="Phage tail proteins"/>
    <property type="match status" value="1"/>
</dbReference>
<sequence>MTVLSFGATATIGSLRYDAGIAQIRIVQSLGPGVGSARISLPRDLRVDATPGDEVAISLTGESSTPSTVFTGTVLGVRRSLDQNTVQCGDTAAALAGTRSGSTFEQQGVSAIITALAEEAGVPTGTVEADLDLARYTADQGRTTWEHISRLADWAGALATTTADGAVELRPFPSPPADVALRYGREIAELGVTVAAPTSAVVWTGNGPSGNASDARAPLQTTGTLPDSAPGPDAHTIRVAAAARSIAAIGVVVDVFDGTAEPADHSVTVELRETGLVLPRVPIAVPALGQAATPSAGDLVVVVFADGDINAPVVIGRLYHADLAPPEHGDGDVVFALPAGAQDPSFRAVLRGGDPVLTITMGEVELTADDTKLHVKSGDAEATVDSAGGGRIELTIGDASLTVTGRGDIALKTSGKLSLRATDIDIKGDGSVSISAPQMKVN</sequence>
<evidence type="ECO:0000313" key="4">
    <source>
        <dbReference type="Proteomes" id="UP000199147"/>
    </source>
</evidence>
<dbReference type="OrthoDB" id="9762420at2"/>
<feature type="region of interest" description="Disordered" evidence="1">
    <location>
        <begin position="209"/>
        <end position="232"/>
    </location>
</feature>
<dbReference type="STRING" id="146018.BN2156_01670"/>
<proteinExistence type="predicted"/>